<dbReference type="InterPro" id="IPR001117">
    <property type="entry name" value="Cu-oxidase_2nd"/>
</dbReference>
<dbReference type="Pfam" id="PF07731">
    <property type="entry name" value="Cu-oxidase_2"/>
    <property type="match status" value="1"/>
</dbReference>
<dbReference type="InterPro" id="IPR034284">
    <property type="entry name" value="CuRO_1_CopA"/>
</dbReference>
<dbReference type="PANTHER" id="PTHR11709">
    <property type="entry name" value="MULTI-COPPER OXIDASE"/>
    <property type="match status" value="1"/>
</dbReference>
<dbReference type="AlphaFoldDB" id="A0A653ABM9"/>
<dbReference type="Gene3D" id="2.60.40.420">
    <property type="entry name" value="Cupredoxins - blue copper proteins"/>
    <property type="match status" value="3"/>
</dbReference>
<dbReference type="PROSITE" id="PS51318">
    <property type="entry name" value="TAT"/>
    <property type="match status" value="1"/>
</dbReference>
<organism evidence="8">
    <name type="scientific">Uncultured Desulfatiglans sp</name>
    <dbReference type="NCBI Taxonomy" id="1748965"/>
    <lineage>
        <taxon>Bacteria</taxon>
        <taxon>Pseudomonadati</taxon>
        <taxon>Thermodesulfobacteriota</taxon>
        <taxon>Desulfobacteria</taxon>
        <taxon>Desulfatiglandales</taxon>
        <taxon>Desulfatiglandaceae</taxon>
        <taxon>Desulfatiglans</taxon>
        <taxon>environmental samples</taxon>
    </lineage>
</organism>
<dbReference type="Pfam" id="PF00394">
    <property type="entry name" value="Cu-oxidase"/>
    <property type="match status" value="1"/>
</dbReference>
<dbReference type="PANTHER" id="PTHR11709:SF394">
    <property type="entry name" value="FI03373P-RELATED"/>
    <property type="match status" value="1"/>
</dbReference>
<dbReference type="InterPro" id="IPR002355">
    <property type="entry name" value="Cu_oxidase_Cu_BS"/>
</dbReference>
<dbReference type="PROSITE" id="PS00080">
    <property type="entry name" value="MULTICOPPER_OXIDASE2"/>
    <property type="match status" value="1"/>
</dbReference>
<dbReference type="EMBL" id="UPXX01000029">
    <property type="protein sequence ID" value="VBB45477.1"/>
    <property type="molecule type" value="Genomic_DNA"/>
</dbReference>
<feature type="domain" description="Plastocyanin-like" evidence="7">
    <location>
        <begin position="57"/>
        <end position="168"/>
    </location>
</feature>
<dbReference type="CDD" id="cd13874">
    <property type="entry name" value="CuRO_2_CopA"/>
    <property type="match status" value="1"/>
</dbReference>
<evidence type="ECO:0000313" key="8">
    <source>
        <dbReference type="EMBL" id="VBB45477.1"/>
    </source>
</evidence>
<dbReference type="NCBIfam" id="TIGR01480">
    <property type="entry name" value="copper_res_A"/>
    <property type="match status" value="1"/>
</dbReference>
<evidence type="ECO:0000259" key="5">
    <source>
        <dbReference type="Pfam" id="PF00394"/>
    </source>
</evidence>
<dbReference type="InterPro" id="IPR034279">
    <property type="entry name" value="CuRO_3_CopA"/>
</dbReference>
<dbReference type="SUPFAM" id="SSF49503">
    <property type="entry name" value="Cupredoxins"/>
    <property type="match status" value="3"/>
</dbReference>
<keyword evidence="3" id="KW-0186">Copper</keyword>
<evidence type="ECO:0000256" key="1">
    <source>
        <dbReference type="ARBA" id="ARBA00022723"/>
    </source>
</evidence>
<dbReference type="InterPro" id="IPR011707">
    <property type="entry name" value="Cu-oxidase-like_N"/>
</dbReference>
<feature type="domain" description="Plastocyanin-like" evidence="5">
    <location>
        <begin position="252"/>
        <end position="348"/>
    </location>
</feature>
<dbReference type="GO" id="GO:0005507">
    <property type="term" value="F:copper ion binding"/>
    <property type="evidence" value="ECO:0007669"/>
    <property type="project" value="InterPro"/>
</dbReference>
<keyword evidence="4" id="KW-0411">Iron-sulfur</keyword>
<reference evidence="8" key="1">
    <citation type="submission" date="2018-07" db="EMBL/GenBank/DDBJ databases">
        <authorList>
            <consortium name="Genoscope - CEA"/>
            <person name="William W."/>
        </authorList>
    </citation>
    <scope>NUCLEOTIDE SEQUENCE</scope>
    <source>
        <strain evidence="8">IK1</strain>
    </source>
</reference>
<name>A0A653ABM9_UNCDX</name>
<dbReference type="Pfam" id="PF07732">
    <property type="entry name" value="Cu-oxidase_3"/>
    <property type="match status" value="1"/>
</dbReference>
<keyword evidence="2" id="KW-0560">Oxidoreductase</keyword>
<protein>
    <submittedName>
        <fullName evidence="8">Copper resistance protein A</fullName>
    </submittedName>
</protein>
<dbReference type="InterPro" id="IPR011706">
    <property type="entry name" value="Cu-oxidase_C"/>
</dbReference>
<evidence type="ECO:0000259" key="6">
    <source>
        <dbReference type="Pfam" id="PF07731"/>
    </source>
</evidence>
<sequence length="612" mass="68532">MHQNGHMTRRRFMQATGAGMFLAGLQCALPLPAWAFNHASGISRMRPKQRYDLSIGYSPIRIDGREGVATAVNGRVPGPLIHLREGDDVVLNVTNHLPDTAHSSIHWHGILVPFPMDGVPGVNFAGIAPGETYEYRFRVKQAGTYWYHSHSRFQEQTGTYGPLIIDPEDGEPFSCDRDYPVVLSDWSFEDPETIFRHINLMGHYYNFQRRTIQDFMADVRERGLSATFAERLAWGKMRMSPVDLADVTAYTYTFLMNGHSPDMNWTALYDPGETIRLRFINASTMTNYDVRIPGLDMAVVMADGKAVRPVPVHEFRIGVAETYDVLVRPPGAQAFTIFAESLDRSGYTRGTLAPAKGMEASVPKLRPRPVRRLEDIGMGGMLHGGMDMDGKMGSAQGTAAGRGTDKGAGMEISDMDGSGPGMGHAAMNPPQDPRIPGPNGPTPFMPDKARSNVAMVIMNPRYRLDEPGLGLGDEGWRVLTYEDLVSNEPQPYSDTVDREMTIHITANMERYMFSFDGLKFSEHPGPYLFRHNERLRLFLVNHTMMDHPIHLHGMWMQLENGAEKLPFKHTVLSKPGEVLSVLITPIERGDWAFHCHLLYHMEAGMFQVVRVA</sequence>
<dbReference type="GO" id="GO:0042597">
    <property type="term" value="C:periplasmic space"/>
    <property type="evidence" value="ECO:0007669"/>
    <property type="project" value="InterPro"/>
</dbReference>
<gene>
    <name evidence="8" type="primary">copA</name>
    <name evidence="8" type="ORF">TRIP_B350428</name>
</gene>
<accession>A0A653ABM9</accession>
<evidence type="ECO:0000259" key="7">
    <source>
        <dbReference type="Pfam" id="PF07732"/>
    </source>
</evidence>
<dbReference type="GO" id="GO:0016491">
    <property type="term" value="F:oxidoreductase activity"/>
    <property type="evidence" value="ECO:0007669"/>
    <property type="project" value="UniProtKB-KW"/>
</dbReference>
<dbReference type="GO" id="GO:0051536">
    <property type="term" value="F:iron-sulfur cluster binding"/>
    <property type="evidence" value="ECO:0007669"/>
    <property type="project" value="UniProtKB-KW"/>
</dbReference>
<dbReference type="InterPro" id="IPR006311">
    <property type="entry name" value="TAT_signal"/>
</dbReference>
<dbReference type="InterPro" id="IPR034282">
    <property type="entry name" value="CuRO_2_CopA"/>
</dbReference>
<evidence type="ECO:0000256" key="3">
    <source>
        <dbReference type="ARBA" id="ARBA00023008"/>
    </source>
</evidence>
<dbReference type="InterPro" id="IPR006376">
    <property type="entry name" value="Cu-R_CopA"/>
</dbReference>
<evidence type="ECO:0000256" key="4">
    <source>
        <dbReference type="ARBA" id="ARBA00023014"/>
    </source>
</evidence>
<feature type="domain" description="Plastocyanin-like" evidence="6">
    <location>
        <begin position="500"/>
        <end position="611"/>
    </location>
</feature>
<keyword evidence="1" id="KW-0479">Metal-binding</keyword>
<proteinExistence type="predicted"/>
<keyword evidence="4" id="KW-0408">Iron</keyword>
<evidence type="ECO:0000256" key="2">
    <source>
        <dbReference type="ARBA" id="ARBA00023002"/>
    </source>
</evidence>
<dbReference type="CDD" id="cd13848">
    <property type="entry name" value="CuRO_1_CopA"/>
    <property type="match status" value="1"/>
</dbReference>
<dbReference type="InterPro" id="IPR008972">
    <property type="entry name" value="Cupredoxin"/>
</dbReference>
<dbReference type="CDD" id="cd13896">
    <property type="entry name" value="CuRO_3_CopA"/>
    <property type="match status" value="1"/>
</dbReference>
<dbReference type="InterPro" id="IPR045087">
    <property type="entry name" value="Cu-oxidase_fam"/>
</dbReference>